<organism evidence="1 2">
    <name type="scientific">Sphingobacterium alkalisoli</name>
    <dbReference type="NCBI Taxonomy" id="1874115"/>
    <lineage>
        <taxon>Bacteria</taxon>
        <taxon>Pseudomonadati</taxon>
        <taxon>Bacteroidota</taxon>
        <taxon>Sphingobacteriia</taxon>
        <taxon>Sphingobacteriales</taxon>
        <taxon>Sphingobacteriaceae</taxon>
        <taxon>Sphingobacterium</taxon>
    </lineage>
</organism>
<protein>
    <submittedName>
        <fullName evidence="1">Uncharacterized protein</fullName>
    </submittedName>
</protein>
<dbReference type="RefSeq" id="WP_136821730.1">
    <property type="nucleotide sequence ID" value="NZ_BMJX01000005.1"/>
</dbReference>
<accession>A0A4U0GXF1</accession>
<proteinExistence type="predicted"/>
<reference evidence="1 2" key="1">
    <citation type="submission" date="2019-04" db="EMBL/GenBank/DDBJ databases">
        <title>Sphingobacterium olei sp. nov., isolated from oil-contaminated soil.</title>
        <authorList>
            <person name="Liu B."/>
        </authorList>
    </citation>
    <scope>NUCLEOTIDE SEQUENCE [LARGE SCALE GENOMIC DNA]</scope>
    <source>
        <strain evidence="1 2">Y3L14</strain>
    </source>
</reference>
<sequence>MKKKNNNTKEIEFQQTYEWCNTIVEFMIQKHGETPGLKMFNETINDCRENLNLKGLKYIIKDLNEWIRDLSSNHLNELNGLLINKFGYDLSKKLDEDSIKVNQIVSKGEIENDKEYNIVLKKVESMIIDGKHEEVSELNKLLTKYHSNSNEG</sequence>
<gene>
    <name evidence="1" type="ORF">FAZ19_15825</name>
</gene>
<dbReference type="EMBL" id="SUKA01000005">
    <property type="protein sequence ID" value="TJY63738.1"/>
    <property type="molecule type" value="Genomic_DNA"/>
</dbReference>
<dbReference type="OrthoDB" id="7576954at2"/>
<comment type="caution">
    <text evidence="1">The sequence shown here is derived from an EMBL/GenBank/DDBJ whole genome shotgun (WGS) entry which is preliminary data.</text>
</comment>
<dbReference type="AlphaFoldDB" id="A0A4U0GXF1"/>
<dbReference type="Proteomes" id="UP000309872">
    <property type="component" value="Unassembled WGS sequence"/>
</dbReference>
<name>A0A4U0GXF1_9SPHI</name>
<evidence type="ECO:0000313" key="2">
    <source>
        <dbReference type="Proteomes" id="UP000309872"/>
    </source>
</evidence>
<keyword evidence="2" id="KW-1185">Reference proteome</keyword>
<evidence type="ECO:0000313" key="1">
    <source>
        <dbReference type="EMBL" id="TJY63738.1"/>
    </source>
</evidence>